<gene>
    <name evidence="4" type="ORF">ABN401_02990</name>
</gene>
<dbReference type="InterPro" id="IPR006439">
    <property type="entry name" value="HAD-SF_hydro_IA"/>
</dbReference>
<protein>
    <submittedName>
        <fullName evidence="4">HAD family hydrolase</fullName>
        <ecNumber evidence="4">3.1.3.-</ecNumber>
    </submittedName>
</protein>
<evidence type="ECO:0000256" key="3">
    <source>
        <dbReference type="ARBA" id="ARBA00022842"/>
    </source>
</evidence>
<evidence type="ECO:0000256" key="2">
    <source>
        <dbReference type="ARBA" id="ARBA00022801"/>
    </source>
</evidence>
<dbReference type="NCBIfam" id="TIGR01549">
    <property type="entry name" value="HAD-SF-IA-v1"/>
    <property type="match status" value="1"/>
</dbReference>
<dbReference type="Gene3D" id="3.40.50.1000">
    <property type="entry name" value="HAD superfamily/HAD-like"/>
    <property type="match status" value="1"/>
</dbReference>
<dbReference type="RefSeq" id="WP_349683354.1">
    <property type="nucleotide sequence ID" value="NZ_JBEGDD010000002.1"/>
</dbReference>
<dbReference type="GO" id="GO:0016787">
    <property type="term" value="F:hydrolase activity"/>
    <property type="evidence" value="ECO:0007669"/>
    <property type="project" value="UniProtKB-KW"/>
</dbReference>
<evidence type="ECO:0000313" key="4">
    <source>
        <dbReference type="EMBL" id="MEQ7154175.1"/>
    </source>
</evidence>
<comment type="caution">
    <text evidence="4">The sequence shown here is derived from an EMBL/GenBank/DDBJ whole genome shotgun (WGS) entry which is preliminary data.</text>
</comment>
<dbReference type="Proteomes" id="UP001445732">
    <property type="component" value="Unassembled WGS sequence"/>
</dbReference>
<dbReference type="EC" id="3.1.3.-" evidence="4"/>
<comment type="cofactor">
    <cofactor evidence="1">
        <name>Mg(2+)</name>
        <dbReference type="ChEBI" id="CHEBI:18420"/>
    </cofactor>
</comment>
<keyword evidence="2 4" id="KW-0378">Hydrolase</keyword>
<dbReference type="SFLD" id="SFLDG01129">
    <property type="entry name" value="C1.5:_HAD__Beta-PGM__Phosphata"/>
    <property type="match status" value="1"/>
</dbReference>
<evidence type="ECO:0000256" key="1">
    <source>
        <dbReference type="ARBA" id="ARBA00001946"/>
    </source>
</evidence>
<name>A0ABV1NK06_9CAUL</name>
<dbReference type="EMBL" id="JBEGDD010000002">
    <property type="protein sequence ID" value="MEQ7154175.1"/>
    <property type="molecule type" value="Genomic_DNA"/>
</dbReference>
<proteinExistence type="predicted"/>
<dbReference type="Gene3D" id="1.20.120.1600">
    <property type="match status" value="1"/>
</dbReference>
<accession>A0ABV1NK06</accession>
<dbReference type="PRINTS" id="PR00413">
    <property type="entry name" value="HADHALOGNASE"/>
</dbReference>
<keyword evidence="3" id="KW-0460">Magnesium</keyword>
<sequence>MWASSGPRASAIRRTSWKPRGGVRKIPGWSWVSGPGSRQNRRGKLWVGACLSSGPRDRESAGGLWRVLPDHPSGRARATGVRDWRVAVQTRIKAVVFDLDDTLISAYRRPDLVWRDVCQAFRHELGELAPDRVARALTDAGQAFWGDPVRHALGRADPLRARRTIAAAAFSALRRDGVRVPAPDVAERLADAFSVRRDDQMHREAGALALLTDLQKAGYRLALLTNGDRLLQRAKIERFGLAPRFHHVQIEGEAGIGKPEPGAFTRVFAALGVGAAEVCVVGDSVEWDIRPAKALGCYTIRYDPEPGGDITPTGGEADWVVQALATVSVHLSVQAQARFAFQSHASVSSREKRPTSSIIVED</sequence>
<dbReference type="SFLD" id="SFLDS00003">
    <property type="entry name" value="Haloacid_Dehalogenase"/>
    <property type="match status" value="1"/>
</dbReference>
<dbReference type="InterPro" id="IPR023214">
    <property type="entry name" value="HAD_sf"/>
</dbReference>
<evidence type="ECO:0000313" key="5">
    <source>
        <dbReference type="Proteomes" id="UP001445732"/>
    </source>
</evidence>
<dbReference type="PANTHER" id="PTHR46470:SF4">
    <property type="entry name" value="5-AMINO-6-(5-PHOSPHO-D-RIBITYLAMINO)URACIL PHOSPHATASE YIGB"/>
    <property type="match status" value="1"/>
</dbReference>
<keyword evidence="5" id="KW-1185">Reference proteome</keyword>
<reference evidence="4 5" key="1">
    <citation type="submission" date="2024-06" db="EMBL/GenBank/DDBJ databases">
        <title>Brevundimonas sp. C11.</title>
        <authorList>
            <person name="Maltman C."/>
        </authorList>
    </citation>
    <scope>NUCLEOTIDE SEQUENCE [LARGE SCALE GENOMIC DNA]</scope>
    <source>
        <strain evidence="4 5">C11</strain>
    </source>
</reference>
<dbReference type="InterPro" id="IPR051400">
    <property type="entry name" value="HAD-like_hydrolase"/>
</dbReference>
<dbReference type="PANTHER" id="PTHR46470">
    <property type="entry name" value="N-ACYLNEURAMINATE-9-PHOSPHATASE"/>
    <property type="match status" value="1"/>
</dbReference>
<dbReference type="SUPFAM" id="SSF56784">
    <property type="entry name" value="HAD-like"/>
    <property type="match status" value="1"/>
</dbReference>
<organism evidence="4 5">
    <name type="scientific">Brevundimonas aurifodinae</name>
    <dbReference type="NCBI Taxonomy" id="1508312"/>
    <lineage>
        <taxon>Bacteria</taxon>
        <taxon>Pseudomonadati</taxon>
        <taxon>Pseudomonadota</taxon>
        <taxon>Alphaproteobacteria</taxon>
        <taxon>Caulobacterales</taxon>
        <taxon>Caulobacteraceae</taxon>
        <taxon>Brevundimonas</taxon>
    </lineage>
</organism>
<dbReference type="Pfam" id="PF00702">
    <property type="entry name" value="Hydrolase"/>
    <property type="match status" value="1"/>
</dbReference>
<dbReference type="InterPro" id="IPR036412">
    <property type="entry name" value="HAD-like_sf"/>
</dbReference>